<evidence type="ECO:0000256" key="1">
    <source>
        <dbReference type="SAM" id="Coils"/>
    </source>
</evidence>
<reference evidence="3" key="1">
    <citation type="submission" date="2020-04" db="EMBL/GenBank/DDBJ databases">
        <authorList>
            <person name="Chiriac C."/>
            <person name="Salcher M."/>
            <person name="Ghai R."/>
            <person name="Kavagutti S V."/>
        </authorList>
    </citation>
    <scope>NUCLEOTIDE SEQUENCE</scope>
</reference>
<evidence type="ECO:0000256" key="2">
    <source>
        <dbReference type="SAM" id="Phobius"/>
    </source>
</evidence>
<sequence length="741" mass="76667">MATKGIGRPLTILLKADTSGLGKGLQDAQTKLKKFGGQLEQLSRQATIVFAGVAAAGYKVVQSASDLNESISKSNVIFGSSAKAIQGWAATADQALGLSQTAALEAAGNFAILGQSAGLTGVQLNTFSTDLTGLAADLASFNNTTTDEAITALAAGLRGESEPLRRFGVLLSESAVQAKAMEMGLAATAKELTDQDKVLARNALILEQTTLQQGDFARTADGAANQQRILAAEIENSRAAIGEGLLPAYRDLLGVLVNVADWAGKNSDLVRNLAITIGTLSSAVISLNVAFKIATFSVQTFTAVASALRLVQLTLAASTGSLVAAQILAELTYKNSRSAAILYSIAMAAQNAITLGLVGSVRALTVALLANPFTAVAAAAAILVGILYKLYQNTKAVREESEAVAGAIAATRKETEDDVLSAKRHVKARIGQTKATNDLTDATNTGTAASKKAAEAAKKQAEAEAALQKAANERLQSFQSRLQDVQGQLESTRQAQQNYAQSVKDSITSLLNFQTAFTDKGEGSFIDSLRKQAEAAKLFGGQITDLLGRGLNRSSIDRILAVGAEVGSQIATEILAGGESTITEINDLVAAVEGSAESLAAATSAKWYDAGLAQGQAMVNGIIAAAAAVGLAFVDGQLVIPAAITATATVTEAPAKKAKKKPKKKATGGPVFASQTYLVGENGPELFTGQTGNITRNSALGGVNITINGAIDPEGVRRQLERLFQQSGRRTQQVNFIGASL</sequence>
<proteinExistence type="predicted"/>
<protein>
    <submittedName>
        <fullName evidence="3">Uncharacterized protein</fullName>
    </submittedName>
</protein>
<keyword evidence="1" id="KW-0175">Coiled coil</keyword>
<dbReference type="EMBL" id="LR796446">
    <property type="protein sequence ID" value="CAB4145639.1"/>
    <property type="molecule type" value="Genomic_DNA"/>
</dbReference>
<evidence type="ECO:0000313" key="3">
    <source>
        <dbReference type="EMBL" id="CAB4145639.1"/>
    </source>
</evidence>
<keyword evidence="2" id="KW-0472">Membrane</keyword>
<feature type="transmembrane region" description="Helical" evidence="2">
    <location>
        <begin position="273"/>
        <end position="294"/>
    </location>
</feature>
<feature type="transmembrane region" description="Helical" evidence="2">
    <location>
        <begin position="364"/>
        <end position="388"/>
    </location>
</feature>
<feature type="transmembrane region" description="Helical" evidence="2">
    <location>
        <begin position="306"/>
        <end position="328"/>
    </location>
</feature>
<feature type="coiled-coil region" evidence="1">
    <location>
        <begin position="451"/>
        <end position="495"/>
    </location>
</feature>
<keyword evidence="2" id="KW-0812">Transmembrane</keyword>
<keyword evidence="2" id="KW-1133">Transmembrane helix</keyword>
<organism evidence="3">
    <name type="scientific">uncultured Caudovirales phage</name>
    <dbReference type="NCBI Taxonomy" id="2100421"/>
    <lineage>
        <taxon>Viruses</taxon>
        <taxon>Duplodnaviria</taxon>
        <taxon>Heunggongvirae</taxon>
        <taxon>Uroviricota</taxon>
        <taxon>Caudoviricetes</taxon>
        <taxon>Peduoviridae</taxon>
        <taxon>Maltschvirus</taxon>
        <taxon>Maltschvirus maltsch</taxon>
    </lineage>
</organism>
<dbReference type="EMBL" id="LR797163">
    <property type="protein sequence ID" value="CAB4190896.1"/>
    <property type="molecule type" value="Genomic_DNA"/>
</dbReference>
<evidence type="ECO:0000313" key="4">
    <source>
        <dbReference type="EMBL" id="CAB4190896.1"/>
    </source>
</evidence>
<accession>A0A6J5MQA9</accession>
<name>A0A6J5MQA9_9CAUD</name>
<feature type="transmembrane region" description="Helical" evidence="2">
    <location>
        <begin position="340"/>
        <end position="358"/>
    </location>
</feature>
<gene>
    <name evidence="4" type="ORF">UFOVP1210_2</name>
    <name evidence="3" type="ORF">UFOVP481_24</name>
</gene>